<feature type="repeat" description="WD" evidence="1">
    <location>
        <begin position="232"/>
        <end position="266"/>
    </location>
</feature>
<dbReference type="Gene3D" id="2.130.10.10">
    <property type="entry name" value="YVTN repeat-like/Quinoprotein amine dehydrogenase"/>
    <property type="match status" value="1"/>
</dbReference>
<gene>
    <name evidence="2" type="ORF">FRX31_004672</name>
</gene>
<dbReference type="GO" id="GO:0043161">
    <property type="term" value="P:proteasome-mediated ubiquitin-dependent protein catabolic process"/>
    <property type="evidence" value="ECO:0007669"/>
    <property type="project" value="TreeGrafter"/>
</dbReference>
<dbReference type="InterPro" id="IPR001680">
    <property type="entry name" value="WD40_rpt"/>
</dbReference>
<sequence length="293" mass="32955">MQLLSDSEDEGYEMGFAMSRLEVDPYEYQCDEADFDPQDMSIQMRNQNNSLVETNTDIAQITKLTTKPHDNFSRGHHQKVLPVSTVKMLSGREFNCSGRGRFSSADCRHVLSRFLPVYGPWQIDKLKTRAYVSQFSADGSLFIAGSQGSRIKIYNVEKGWKVQKDILTKSLRWTVTDTSLSPDQRYLVYASMSPIVHIVNVGSATTESHANVTELHDGLDFSHDYGEFSFGIFSVKFSTDGRELVAGSSDDSIYVYDLVSNKLTLRIAAHTVSKSLSMKSFIFFSGSRKLNTL</sequence>
<dbReference type="FunFam" id="2.130.10.10:FF:000960">
    <property type="entry name" value="LEC14B protein-like isoform X1"/>
    <property type="match status" value="1"/>
</dbReference>
<organism evidence="2 3">
    <name type="scientific">Thalictrum thalictroides</name>
    <name type="common">Rue-anemone</name>
    <name type="synonym">Anemone thalictroides</name>
    <dbReference type="NCBI Taxonomy" id="46969"/>
    <lineage>
        <taxon>Eukaryota</taxon>
        <taxon>Viridiplantae</taxon>
        <taxon>Streptophyta</taxon>
        <taxon>Embryophyta</taxon>
        <taxon>Tracheophyta</taxon>
        <taxon>Spermatophyta</taxon>
        <taxon>Magnoliopsida</taxon>
        <taxon>Ranunculales</taxon>
        <taxon>Ranunculaceae</taxon>
        <taxon>Thalictroideae</taxon>
        <taxon>Thalictrum</taxon>
    </lineage>
</organism>
<dbReference type="Proteomes" id="UP000554482">
    <property type="component" value="Unassembled WGS sequence"/>
</dbReference>
<dbReference type="PANTHER" id="PTHR19847">
    <property type="entry name" value="DDB1- AND CUL4-ASSOCIATED FACTOR 11"/>
    <property type="match status" value="1"/>
</dbReference>
<dbReference type="AlphaFoldDB" id="A0A7J6X7J0"/>
<protein>
    <submittedName>
        <fullName evidence="2">Ddb1- and cul4-associated factor</fullName>
    </submittedName>
</protein>
<accession>A0A7J6X7J0</accession>
<dbReference type="PANTHER" id="PTHR19847:SF7">
    <property type="entry name" value="DDB1- AND CUL4-ASSOCIATED FACTOR 11"/>
    <property type="match status" value="1"/>
</dbReference>
<dbReference type="InterPro" id="IPR011044">
    <property type="entry name" value="Quino_amine_DH_bsu"/>
</dbReference>
<dbReference type="InterPro" id="IPR015943">
    <property type="entry name" value="WD40/YVTN_repeat-like_dom_sf"/>
</dbReference>
<reference evidence="2 3" key="1">
    <citation type="submission" date="2020-06" db="EMBL/GenBank/DDBJ databases">
        <title>Transcriptomic and genomic resources for Thalictrum thalictroides and T. hernandezii: Facilitating candidate gene discovery in an emerging model plant lineage.</title>
        <authorList>
            <person name="Arias T."/>
            <person name="Riano-Pachon D.M."/>
            <person name="Di Stilio V.S."/>
        </authorList>
    </citation>
    <scope>NUCLEOTIDE SEQUENCE [LARGE SCALE GENOMIC DNA]</scope>
    <source>
        <strain evidence="3">cv. WT478/WT964</strain>
        <tissue evidence="2">Leaves</tissue>
    </source>
</reference>
<evidence type="ECO:0000313" key="2">
    <source>
        <dbReference type="EMBL" id="KAF5205741.1"/>
    </source>
</evidence>
<dbReference type="SMART" id="SM00320">
    <property type="entry name" value="WD40"/>
    <property type="match status" value="3"/>
</dbReference>
<evidence type="ECO:0000313" key="3">
    <source>
        <dbReference type="Proteomes" id="UP000554482"/>
    </source>
</evidence>
<dbReference type="InterPro" id="IPR051859">
    <property type="entry name" value="DCAF"/>
</dbReference>
<keyword evidence="3" id="KW-1185">Reference proteome</keyword>
<proteinExistence type="predicted"/>
<dbReference type="Pfam" id="PF00400">
    <property type="entry name" value="WD40"/>
    <property type="match status" value="1"/>
</dbReference>
<comment type="caution">
    <text evidence="2">The sequence shown here is derived from an EMBL/GenBank/DDBJ whole genome shotgun (WGS) entry which is preliminary data.</text>
</comment>
<evidence type="ECO:0000256" key="1">
    <source>
        <dbReference type="PROSITE-ProRule" id="PRU00221"/>
    </source>
</evidence>
<dbReference type="OrthoDB" id="63070at2759"/>
<name>A0A7J6X7J0_THATH</name>
<dbReference type="EMBL" id="JABWDY010003703">
    <property type="protein sequence ID" value="KAF5205741.1"/>
    <property type="molecule type" value="Genomic_DNA"/>
</dbReference>
<dbReference type="SUPFAM" id="SSF50969">
    <property type="entry name" value="YVTN repeat-like/Quinoprotein amine dehydrogenase"/>
    <property type="match status" value="1"/>
</dbReference>
<dbReference type="GO" id="GO:0080008">
    <property type="term" value="C:Cul4-RING E3 ubiquitin ligase complex"/>
    <property type="evidence" value="ECO:0007669"/>
    <property type="project" value="TreeGrafter"/>
</dbReference>
<dbReference type="PROSITE" id="PS50082">
    <property type="entry name" value="WD_REPEATS_2"/>
    <property type="match status" value="1"/>
</dbReference>
<keyword evidence="1" id="KW-0853">WD repeat</keyword>